<evidence type="ECO:0000313" key="9">
    <source>
        <dbReference type="Proteomes" id="UP001165090"/>
    </source>
</evidence>
<proteinExistence type="inferred from homology"/>
<feature type="transmembrane region" description="Helical" evidence="7">
    <location>
        <begin position="365"/>
        <end position="381"/>
    </location>
</feature>
<evidence type="ECO:0000256" key="5">
    <source>
        <dbReference type="ARBA" id="ARBA00023136"/>
    </source>
</evidence>
<dbReference type="InterPro" id="IPR008429">
    <property type="entry name" value="CLPTM1"/>
</dbReference>
<accession>A0ABQ5S683</accession>
<evidence type="ECO:0000256" key="1">
    <source>
        <dbReference type="ARBA" id="ARBA00004141"/>
    </source>
</evidence>
<feature type="compositionally biased region" description="Gly residues" evidence="6">
    <location>
        <begin position="632"/>
        <end position="655"/>
    </location>
</feature>
<sequence>MADNGAALAGAAAAAAGAAAPGEPGQQQQRQQQGGLGQILGMVLRVGVMMYFFNSMKGNKAPPREQGQQADGIGEYAYPAFKRGTIVDMHLFLTENFHRGHRIKTSELIWSEESVMVGDSTLKRKNTYVYKPSDAAKNNGSVYLLMVLAKEGAEISADSPSFNPLDVAYYPFQLNVYRKRPRNTTGVSLLSDNPLDSPKIEKQDDREIISFLRPNVTLQLVDYFQPHSRKSVPPQISEHLRMNSAGDYEPIVYFNDFWLLRDKLVPVNETLDNVTLHLELSYVTMTWWQLLQQMDQSFGMQVNMGIAQDDDKDELKRMFLEGNPILLGVTFVVSLLHTVFDLLAFKNDIGFWKNNKSMEGLSARTVMINAFCQVVILLYLFDNETSFVVLLSSALGTAIELWKVTKAFEISFNRERFPYVVVKDRASYSNKQTKKYDAEAMRYLSYALYPLVFGYSIYSLIYKKHKSWYSWILSSLVGAVYMFGFILMCPQLYLNYKLKSVAHLPWRQLTYKFLNTIIDDLFAFVIKMPLLHRLSVFRDDLVFLIYLYQRWVYRVDKTRANEFGWSEEQPAEAAAANDNAAPQLSSAEQPAEEAVVNDGDAPQPGTPDAVPEDDSATEEADKAQARKRKGGKGAGKGKAGAGAGTGTGTGAGAGSNGKKTR</sequence>
<dbReference type="Proteomes" id="UP001165090">
    <property type="component" value="Unassembled WGS sequence"/>
</dbReference>
<feature type="transmembrane region" description="Helical" evidence="7">
    <location>
        <begin position="443"/>
        <end position="462"/>
    </location>
</feature>
<comment type="subcellular location">
    <subcellularLocation>
        <location evidence="1">Membrane</location>
        <topology evidence="1">Multi-pass membrane protein</topology>
    </subcellularLocation>
</comment>
<keyword evidence="4 7" id="KW-1133">Transmembrane helix</keyword>
<keyword evidence="5 7" id="KW-0472">Membrane</keyword>
<feature type="region of interest" description="Disordered" evidence="6">
    <location>
        <begin position="570"/>
        <end position="661"/>
    </location>
</feature>
<comment type="caution">
    <text evidence="8">The sequence shown here is derived from an EMBL/GenBank/DDBJ whole genome shotgun (WGS) entry which is preliminary data.</text>
</comment>
<evidence type="ECO:0000256" key="7">
    <source>
        <dbReference type="SAM" id="Phobius"/>
    </source>
</evidence>
<comment type="similarity">
    <text evidence="2">Belongs to the CLPTM1 family.</text>
</comment>
<evidence type="ECO:0000256" key="2">
    <source>
        <dbReference type="ARBA" id="ARBA00009310"/>
    </source>
</evidence>
<name>A0ABQ5S683_9CHLO</name>
<evidence type="ECO:0000256" key="4">
    <source>
        <dbReference type="ARBA" id="ARBA00022989"/>
    </source>
</evidence>
<organism evidence="8 9">
    <name type="scientific">Volvox africanus</name>
    <dbReference type="NCBI Taxonomy" id="51714"/>
    <lineage>
        <taxon>Eukaryota</taxon>
        <taxon>Viridiplantae</taxon>
        <taxon>Chlorophyta</taxon>
        <taxon>core chlorophytes</taxon>
        <taxon>Chlorophyceae</taxon>
        <taxon>CS clade</taxon>
        <taxon>Chlamydomonadales</taxon>
        <taxon>Volvocaceae</taxon>
        <taxon>Volvox</taxon>
    </lineage>
</organism>
<feature type="transmembrane region" description="Helical" evidence="7">
    <location>
        <begin position="325"/>
        <end position="345"/>
    </location>
</feature>
<reference evidence="8 9" key="1">
    <citation type="journal article" date="2023" name="IScience">
        <title>Expanded male sex-determining region conserved during the evolution of homothallism in the green alga Volvox.</title>
        <authorList>
            <person name="Yamamoto K."/>
            <person name="Matsuzaki R."/>
            <person name="Mahakham W."/>
            <person name="Heman W."/>
            <person name="Sekimoto H."/>
            <person name="Kawachi M."/>
            <person name="Minakuchi Y."/>
            <person name="Toyoda A."/>
            <person name="Nozaki H."/>
        </authorList>
    </citation>
    <scope>NUCLEOTIDE SEQUENCE [LARGE SCALE GENOMIC DNA]</scope>
    <source>
        <strain evidence="8 9">NIES-4468</strain>
    </source>
</reference>
<dbReference type="EMBL" id="BSDZ01000023">
    <property type="protein sequence ID" value="GLI65326.1"/>
    <property type="molecule type" value="Genomic_DNA"/>
</dbReference>
<dbReference type="Pfam" id="PF05602">
    <property type="entry name" value="CLPTM1"/>
    <property type="match status" value="1"/>
</dbReference>
<feature type="transmembrane region" description="Helical" evidence="7">
    <location>
        <begin position="468"/>
        <end position="489"/>
    </location>
</feature>
<protein>
    <submittedName>
        <fullName evidence="8">Uncharacterized protein</fullName>
    </submittedName>
</protein>
<evidence type="ECO:0000256" key="6">
    <source>
        <dbReference type="SAM" id="MobiDB-lite"/>
    </source>
</evidence>
<gene>
    <name evidence="8" type="ORF">VaNZ11_008869</name>
</gene>
<keyword evidence="3 7" id="KW-0812">Transmembrane</keyword>
<feature type="compositionally biased region" description="Low complexity" evidence="6">
    <location>
        <begin position="571"/>
        <end position="583"/>
    </location>
</feature>
<keyword evidence="9" id="KW-1185">Reference proteome</keyword>
<evidence type="ECO:0000256" key="3">
    <source>
        <dbReference type="ARBA" id="ARBA00022692"/>
    </source>
</evidence>
<dbReference type="PANTHER" id="PTHR21347">
    <property type="entry name" value="CLEFT LIP AND PALATE ASSOCIATED TRANSMEMBRANE PROTEIN-RELATED"/>
    <property type="match status" value="1"/>
</dbReference>
<dbReference type="PANTHER" id="PTHR21347:SF0">
    <property type="entry name" value="LIPID SCRAMBLASE CLPTM1L"/>
    <property type="match status" value="1"/>
</dbReference>
<evidence type="ECO:0000313" key="8">
    <source>
        <dbReference type="EMBL" id="GLI65326.1"/>
    </source>
</evidence>